<sequence length="168" mass="18665">MGSQKILQTTNTTERSAHATWHFLQTWLFEFPHYRPGDGRSSEQNERIANGSLSHSGVHPLHLDTLGIINGAIDWSILTEACFDFPYNNAGHEVPAYQPRAAYEVFRRPMGGRMGCADYPKCYVLQPGNCEPGVWQTVVNGAAVVKDWFVVEADTLDGPKGDLEGDEL</sequence>
<accession>A0AAE0H646</accession>
<comment type="caution">
    <text evidence="1">The sequence shown here is derived from an EMBL/GenBank/DDBJ whole genome shotgun (WGS) entry which is preliminary data.</text>
</comment>
<dbReference type="EMBL" id="JAUEPN010000012">
    <property type="protein sequence ID" value="KAK3290679.1"/>
    <property type="molecule type" value="Genomic_DNA"/>
</dbReference>
<dbReference type="InterPro" id="IPR029058">
    <property type="entry name" value="AB_hydrolase_fold"/>
</dbReference>
<protein>
    <submittedName>
        <fullName evidence="1">Uncharacterized protein</fullName>
    </submittedName>
</protein>
<reference evidence="1" key="2">
    <citation type="submission" date="2023-06" db="EMBL/GenBank/DDBJ databases">
        <authorList>
            <consortium name="Lawrence Berkeley National Laboratory"/>
            <person name="Haridas S."/>
            <person name="Hensen N."/>
            <person name="Bonometti L."/>
            <person name="Westerberg I."/>
            <person name="Brannstrom I.O."/>
            <person name="Guillou S."/>
            <person name="Cros-Aarteil S."/>
            <person name="Calhoun S."/>
            <person name="Kuo A."/>
            <person name="Mondo S."/>
            <person name="Pangilinan J."/>
            <person name="Riley R."/>
            <person name="Labutti K."/>
            <person name="Andreopoulos B."/>
            <person name="Lipzen A."/>
            <person name="Chen C."/>
            <person name="Yanf M."/>
            <person name="Daum C."/>
            <person name="Ng V."/>
            <person name="Clum A."/>
            <person name="Steindorff A."/>
            <person name="Ohm R."/>
            <person name="Martin F."/>
            <person name="Silar P."/>
            <person name="Natvig D."/>
            <person name="Lalanne C."/>
            <person name="Gautier V."/>
            <person name="Ament-Velasquez S.L."/>
            <person name="Kruys A."/>
            <person name="Hutchinson M.I."/>
            <person name="Powell A.J."/>
            <person name="Barry K."/>
            <person name="Miller A.N."/>
            <person name="Grigoriev I.V."/>
            <person name="Debuchy R."/>
            <person name="Gladieux P."/>
            <person name="Thoren M.H."/>
            <person name="Johannesson H."/>
        </authorList>
    </citation>
    <scope>NUCLEOTIDE SEQUENCE</scope>
    <source>
        <strain evidence="1">CBS 168.71</strain>
    </source>
</reference>
<reference evidence="1" key="1">
    <citation type="journal article" date="2023" name="Mol. Phylogenet. Evol.">
        <title>Genome-scale phylogeny and comparative genomics of the fungal order Sordariales.</title>
        <authorList>
            <person name="Hensen N."/>
            <person name="Bonometti L."/>
            <person name="Westerberg I."/>
            <person name="Brannstrom I.O."/>
            <person name="Guillou S."/>
            <person name="Cros-Aarteil S."/>
            <person name="Calhoun S."/>
            <person name="Haridas S."/>
            <person name="Kuo A."/>
            <person name="Mondo S."/>
            <person name="Pangilinan J."/>
            <person name="Riley R."/>
            <person name="LaButti K."/>
            <person name="Andreopoulos B."/>
            <person name="Lipzen A."/>
            <person name="Chen C."/>
            <person name="Yan M."/>
            <person name="Daum C."/>
            <person name="Ng V."/>
            <person name="Clum A."/>
            <person name="Steindorff A."/>
            <person name="Ohm R.A."/>
            <person name="Martin F."/>
            <person name="Silar P."/>
            <person name="Natvig D.O."/>
            <person name="Lalanne C."/>
            <person name="Gautier V."/>
            <person name="Ament-Velasquez S.L."/>
            <person name="Kruys A."/>
            <person name="Hutchinson M.I."/>
            <person name="Powell A.J."/>
            <person name="Barry K."/>
            <person name="Miller A.N."/>
            <person name="Grigoriev I.V."/>
            <person name="Debuchy R."/>
            <person name="Gladieux P."/>
            <person name="Hiltunen Thoren M."/>
            <person name="Johannesson H."/>
        </authorList>
    </citation>
    <scope>NUCLEOTIDE SEQUENCE</scope>
    <source>
        <strain evidence="1">CBS 168.71</strain>
    </source>
</reference>
<dbReference type="AlphaFoldDB" id="A0AAE0H646"/>
<dbReference type="RefSeq" id="XP_062654193.1">
    <property type="nucleotide sequence ID" value="XM_062808276.1"/>
</dbReference>
<evidence type="ECO:0000313" key="1">
    <source>
        <dbReference type="EMBL" id="KAK3290679.1"/>
    </source>
</evidence>
<keyword evidence="2" id="KW-1185">Reference proteome</keyword>
<evidence type="ECO:0000313" key="2">
    <source>
        <dbReference type="Proteomes" id="UP001278766"/>
    </source>
</evidence>
<name>A0AAE0H646_9PEZI</name>
<dbReference type="GeneID" id="87845224"/>
<organism evidence="1 2">
    <name type="scientific">Chaetomium fimeti</name>
    <dbReference type="NCBI Taxonomy" id="1854472"/>
    <lineage>
        <taxon>Eukaryota</taxon>
        <taxon>Fungi</taxon>
        <taxon>Dikarya</taxon>
        <taxon>Ascomycota</taxon>
        <taxon>Pezizomycotina</taxon>
        <taxon>Sordariomycetes</taxon>
        <taxon>Sordariomycetidae</taxon>
        <taxon>Sordariales</taxon>
        <taxon>Chaetomiaceae</taxon>
        <taxon>Chaetomium</taxon>
    </lineage>
</organism>
<gene>
    <name evidence="1" type="ORF">B0H64DRAFT_478982</name>
</gene>
<dbReference type="Gene3D" id="3.40.50.1820">
    <property type="entry name" value="alpha/beta hydrolase"/>
    <property type="match status" value="1"/>
</dbReference>
<dbReference type="Proteomes" id="UP001278766">
    <property type="component" value="Unassembled WGS sequence"/>
</dbReference>
<proteinExistence type="predicted"/>